<dbReference type="PIRSF" id="PIRSF036881">
    <property type="entry name" value="PAT"/>
    <property type="match status" value="1"/>
</dbReference>
<feature type="region of interest" description="Disordered" evidence="4">
    <location>
        <begin position="471"/>
        <end position="529"/>
    </location>
</feature>
<dbReference type="PANTHER" id="PTHR14024:SF51">
    <property type="entry name" value="PERILIPIN-RELATED"/>
    <property type="match status" value="1"/>
</dbReference>
<evidence type="ECO:0000256" key="4">
    <source>
        <dbReference type="SAM" id="MobiDB-lite"/>
    </source>
</evidence>
<feature type="compositionally biased region" description="Basic and acidic residues" evidence="4">
    <location>
        <begin position="514"/>
        <end position="527"/>
    </location>
</feature>
<evidence type="ECO:0000256" key="1">
    <source>
        <dbReference type="ARBA" id="ARBA00004502"/>
    </source>
</evidence>
<sequence>MANEAENQNVTKAENIVTRITNLPLVSSAYDVWSSVYQYAKTTYPCVNTACNIVEMVAAVAVGSARGGAQPLLPHLEPQIATVNEYACKGLDRLEKKLPILQQPTYQVFEDGVTLTKTVVSSTVQAAGEAKERMTQKVTKAVDLTRDIVQDSITLTKSVVSTTVNTARNAANEAKGLMTHHAADMVNLGKETMNEGVDLTRSVVSNTVKAARQVQSAGALQEGVEMTSLFRQAVASGVDTLLDKTEEMVDYYLPMSGEELAQLANQVQGVSPASVDEQRRDQSYFVRLGSLSSKLRSRVYRHSLNRLHVVQENTQDLLGQLQYVINLVGHLKDSAGSQFQEAQQKLNQILLKWTHIQSEDGQERRKKENSPEQVESATLAILRSLIQDLSPAYTWLMSTVEVLPRSLRERVDQTQSNFQHLHRSFSTAESFQDLSSGFLTQSQEMISQARDVLHMLAEHLIQITPLNWIVGPFRPQERGPGTSREESGTGRLKETGKGVRASPSEKVATKKMRRMEDTTEVDPRESTEAIGALKELLAGSEGAPEEKN</sequence>
<dbReference type="PANTHER" id="PTHR14024">
    <property type="entry name" value="PERILIPIN"/>
    <property type="match status" value="1"/>
</dbReference>
<organism evidence="5 6">
    <name type="scientific">Notechis scutatus</name>
    <name type="common">mainland tiger snake</name>
    <dbReference type="NCBI Taxonomy" id="8663"/>
    <lineage>
        <taxon>Eukaryota</taxon>
        <taxon>Metazoa</taxon>
        <taxon>Chordata</taxon>
        <taxon>Craniata</taxon>
        <taxon>Vertebrata</taxon>
        <taxon>Euteleostomi</taxon>
        <taxon>Lepidosauria</taxon>
        <taxon>Squamata</taxon>
        <taxon>Bifurcata</taxon>
        <taxon>Unidentata</taxon>
        <taxon>Episquamata</taxon>
        <taxon>Toxicofera</taxon>
        <taxon>Serpentes</taxon>
        <taxon>Colubroidea</taxon>
        <taxon>Elapidae</taxon>
        <taxon>Hydrophiinae</taxon>
        <taxon>Notechis</taxon>
    </lineage>
</organism>
<dbReference type="GO" id="GO:0019915">
    <property type="term" value="P:lipid storage"/>
    <property type="evidence" value="ECO:0007669"/>
    <property type="project" value="TreeGrafter"/>
</dbReference>
<evidence type="ECO:0000256" key="2">
    <source>
        <dbReference type="ARBA" id="ARBA00006311"/>
    </source>
</evidence>
<dbReference type="GO" id="GO:0005829">
    <property type="term" value="C:cytosol"/>
    <property type="evidence" value="ECO:0007669"/>
    <property type="project" value="TreeGrafter"/>
</dbReference>
<name>A0A6J1VLK2_9SAUR</name>
<dbReference type="CTD" id="10226"/>
<dbReference type="Gene3D" id="1.20.120.340">
    <property type="entry name" value="Flagellar protein FliS"/>
    <property type="match status" value="1"/>
</dbReference>
<reference evidence="6" key="1">
    <citation type="submission" date="2025-08" db="UniProtKB">
        <authorList>
            <consortium name="RefSeq"/>
        </authorList>
    </citation>
    <scope>IDENTIFICATION</scope>
</reference>
<comment type="subcellular location">
    <subcellularLocation>
        <location evidence="1">Lipid droplet</location>
    </subcellularLocation>
</comment>
<dbReference type="GeneID" id="113425933"/>
<evidence type="ECO:0000313" key="6">
    <source>
        <dbReference type="RefSeq" id="XP_026544027.1"/>
    </source>
</evidence>
<feature type="compositionally biased region" description="Basic and acidic residues" evidence="4">
    <location>
        <begin position="483"/>
        <end position="497"/>
    </location>
</feature>
<evidence type="ECO:0000313" key="5">
    <source>
        <dbReference type="Proteomes" id="UP000504612"/>
    </source>
</evidence>
<dbReference type="Gene3D" id="3.30.720.170">
    <property type="entry name" value="Perilipin, alpha-beta domain"/>
    <property type="match status" value="1"/>
</dbReference>
<dbReference type="Proteomes" id="UP000504612">
    <property type="component" value="Unplaced"/>
</dbReference>
<dbReference type="AlphaFoldDB" id="A0A6J1VLK2"/>
<keyword evidence="5" id="KW-1185">Reference proteome</keyword>
<comment type="similarity">
    <text evidence="2">Belongs to the perilipin family.</text>
</comment>
<keyword evidence="3" id="KW-0551">Lipid droplet</keyword>
<gene>
    <name evidence="6" type="primary">PLIN3</name>
</gene>
<dbReference type="KEGG" id="nss:113425933"/>
<protein>
    <submittedName>
        <fullName evidence="6">Perilipin-3</fullName>
    </submittedName>
</protein>
<proteinExistence type="inferred from homology"/>
<evidence type="ECO:0000256" key="3">
    <source>
        <dbReference type="ARBA" id="ARBA00022677"/>
    </source>
</evidence>
<dbReference type="GO" id="GO:0010890">
    <property type="term" value="P:positive regulation of triglyceride storage"/>
    <property type="evidence" value="ECO:0007669"/>
    <property type="project" value="TreeGrafter"/>
</dbReference>
<dbReference type="SUPFAM" id="SSF109775">
    <property type="entry name" value="Mannose-6-phosphate receptor binding protein 1 (Tip47), C-terminal domain"/>
    <property type="match status" value="1"/>
</dbReference>
<dbReference type="GO" id="GO:0005811">
    <property type="term" value="C:lipid droplet"/>
    <property type="evidence" value="ECO:0007669"/>
    <property type="project" value="UniProtKB-SubCell"/>
</dbReference>
<dbReference type="InterPro" id="IPR004279">
    <property type="entry name" value="Perilipin"/>
</dbReference>
<dbReference type="RefSeq" id="XP_026544027.1">
    <property type="nucleotide sequence ID" value="XM_026688242.1"/>
</dbReference>
<accession>A0A6J1VLK2</accession>
<dbReference type="Pfam" id="PF03036">
    <property type="entry name" value="Perilipin"/>
    <property type="match status" value="2"/>
</dbReference>